<reference evidence="1" key="1">
    <citation type="submission" date="2010-03" db="EMBL/GenBank/DDBJ databases">
        <title>Annotation of Blastomyces dermatitidis strain ATCC 18188.</title>
        <authorList>
            <consortium name="The Broad Institute Genome Sequencing Platform"/>
            <consortium name="Broad Institute Genome Sequencing Center for Infectious Disease."/>
            <person name="Cuomo C."/>
            <person name="Klein B."/>
            <person name="Sullivan T."/>
            <person name="Heitman J."/>
            <person name="Young S."/>
            <person name="Zeng Q."/>
            <person name="Gargeya S."/>
            <person name="Alvarado L."/>
            <person name="Berlin A.M."/>
            <person name="Chapman S.B."/>
            <person name="Chen Z."/>
            <person name="Freedman E."/>
            <person name="Gellesch M."/>
            <person name="Goldberg J."/>
            <person name="Griggs A."/>
            <person name="Gujja S."/>
            <person name="Heilman E."/>
            <person name="Heiman D."/>
            <person name="Howarth C."/>
            <person name="Mehta T."/>
            <person name="Neiman D."/>
            <person name="Pearson M."/>
            <person name="Roberts A."/>
            <person name="Saif S."/>
            <person name="Shea T."/>
            <person name="Shenoy N."/>
            <person name="Sisk P."/>
            <person name="Stolte C."/>
            <person name="Sykes S."/>
            <person name="White J."/>
            <person name="Yandava C."/>
            <person name="Haas B."/>
            <person name="Nusbaum C."/>
            <person name="Birren B."/>
        </authorList>
    </citation>
    <scope>NUCLEOTIDE SEQUENCE [LARGE SCALE GENOMIC DNA]</scope>
    <source>
        <strain evidence="1">ATCC 18188</strain>
    </source>
</reference>
<protein>
    <submittedName>
        <fullName evidence="1">Uncharacterized protein</fullName>
    </submittedName>
</protein>
<dbReference type="HOGENOM" id="CLU_140102_0_1_1"/>
<dbReference type="EMBL" id="GG749420">
    <property type="protein sequence ID" value="EGE80427.1"/>
    <property type="molecule type" value="Genomic_DNA"/>
</dbReference>
<evidence type="ECO:0000313" key="1">
    <source>
        <dbReference type="EMBL" id="EGE80427.1"/>
    </source>
</evidence>
<accession>F2TB14</accession>
<sequence>MEEKLQIELLRVTVSETKLSSGFSLNDHTGSYITVLTEEKGSVITAAERVRDRSDTDELISRRDDISLQGTATIITAIKEAEEEEDVTMKAVLSWLIDATVSTFNLAFLTATEATTASQRHLLFTRKCQNKPLIILQE</sequence>
<dbReference type="AlphaFoldDB" id="F2TB14"/>
<name>F2TB14_AJEDA</name>
<organism evidence="1">
    <name type="scientific">Ajellomyces dermatitidis (strain ATCC 18188 / CBS 674.68)</name>
    <name type="common">Blastomyces dermatitidis</name>
    <dbReference type="NCBI Taxonomy" id="653446"/>
    <lineage>
        <taxon>Eukaryota</taxon>
        <taxon>Fungi</taxon>
        <taxon>Dikarya</taxon>
        <taxon>Ascomycota</taxon>
        <taxon>Pezizomycotina</taxon>
        <taxon>Eurotiomycetes</taxon>
        <taxon>Eurotiomycetidae</taxon>
        <taxon>Onygenales</taxon>
        <taxon>Ajellomycetaceae</taxon>
        <taxon>Blastomyces</taxon>
    </lineage>
</organism>
<proteinExistence type="predicted"/>
<dbReference type="Proteomes" id="UP000007802">
    <property type="component" value="Unassembled WGS sequence"/>
</dbReference>
<gene>
    <name evidence="1" type="ORF">BDDG_03368</name>
</gene>